<dbReference type="VEuPathDB" id="FungiDB:CPAG_05713"/>
<reference evidence="2 3" key="1">
    <citation type="submission" date="2007-06" db="EMBL/GenBank/DDBJ databases">
        <title>The Genome Sequence of Coccidioides posadasii RMSCC_3488.</title>
        <authorList>
            <consortium name="Coccidioides Genome Resources Consortium"/>
            <consortium name="The Broad Institute Genome Sequencing Platform"/>
            <person name="Henn M.R."/>
            <person name="Sykes S."/>
            <person name="Young S."/>
            <person name="Jaffe D."/>
            <person name="Berlin A."/>
            <person name="Alvarez P."/>
            <person name="Butler J."/>
            <person name="Gnerre S."/>
            <person name="Grabherr M."/>
            <person name="Mauceli E."/>
            <person name="Brockman W."/>
            <person name="Kodira C."/>
            <person name="Alvarado L."/>
            <person name="Zeng Q."/>
            <person name="Crawford M."/>
            <person name="Antoine C."/>
            <person name="Devon K."/>
            <person name="Galgiani J."/>
            <person name="Orsborn K."/>
            <person name="Lewis M.L."/>
            <person name="Nusbaum C."/>
            <person name="Galagan J."/>
            <person name="Birren B."/>
        </authorList>
    </citation>
    <scope>NUCLEOTIDE SEQUENCE [LARGE SCALE GENOMIC DNA]</scope>
    <source>
        <strain evidence="2 3">RMSCC 3488</strain>
    </source>
</reference>
<dbReference type="Proteomes" id="UP000054567">
    <property type="component" value="Unassembled WGS sequence"/>
</dbReference>
<evidence type="ECO:0000313" key="3">
    <source>
        <dbReference type="Proteomes" id="UP000054567"/>
    </source>
</evidence>
<feature type="region of interest" description="Disordered" evidence="1">
    <location>
        <begin position="1"/>
        <end position="40"/>
    </location>
</feature>
<gene>
    <name evidence="2" type="ORF">CPAG_05713</name>
</gene>
<sequence>MVAGRGKKEEEEEHKGFCGGERRPADQPRPPAELQGHQPAKLTLRRYFVGRLRSFLHKAVGDGAPTNLEARQYSSEEKVSAKAGACLRLSIGPMAVPHRSQALRRLAAKEKGGRDTRQQENSSSSAQWICTERTSKN</sequence>
<protein>
    <submittedName>
        <fullName evidence="2">Uncharacterized protein</fullName>
    </submittedName>
</protein>
<feature type="compositionally biased region" description="Polar residues" evidence="1">
    <location>
        <begin position="119"/>
        <end position="128"/>
    </location>
</feature>
<reference evidence="3" key="2">
    <citation type="journal article" date="2009" name="Genome Res.">
        <title>Comparative genomic analyses of the human fungal pathogens Coccidioides and their relatives.</title>
        <authorList>
            <person name="Sharpton T.J."/>
            <person name="Stajich J.E."/>
            <person name="Rounsley S.D."/>
            <person name="Gardner M.J."/>
            <person name="Wortman J.R."/>
            <person name="Jordar V.S."/>
            <person name="Maiti R."/>
            <person name="Kodira C.D."/>
            <person name="Neafsey D.E."/>
            <person name="Zeng Q."/>
            <person name="Hung C.-Y."/>
            <person name="McMahan C."/>
            <person name="Muszewska A."/>
            <person name="Grynberg M."/>
            <person name="Mandel M.A."/>
            <person name="Kellner E.M."/>
            <person name="Barker B.M."/>
            <person name="Galgiani J.N."/>
            <person name="Orbach M.J."/>
            <person name="Kirkland T.N."/>
            <person name="Cole G.T."/>
            <person name="Henn M.R."/>
            <person name="Birren B.W."/>
            <person name="Taylor J.W."/>
        </authorList>
    </citation>
    <scope>NUCLEOTIDE SEQUENCE [LARGE SCALE GENOMIC DNA]</scope>
    <source>
        <strain evidence="3">RMSCC 3488</strain>
    </source>
</reference>
<name>A0A0J6F8P2_COCPO</name>
<evidence type="ECO:0000313" key="2">
    <source>
        <dbReference type="EMBL" id="KMM69396.1"/>
    </source>
</evidence>
<organism evidence="2 3">
    <name type="scientific">Coccidioides posadasii RMSCC 3488</name>
    <dbReference type="NCBI Taxonomy" id="454284"/>
    <lineage>
        <taxon>Eukaryota</taxon>
        <taxon>Fungi</taxon>
        <taxon>Dikarya</taxon>
        <taxon>Ascomycota</taxon>
        <taxon>Pezizomycotina</taxon>
        <taxon>Eurotiomycetes</taxon>
        <taxon>Eurotiomycetidae</taxon>
        <taxon>Onygenales</taxon>
        <taxon>Onygenaceae</taxon>
        <taxon>Coccidioides</taxon>
    </lineage>
</organism>
<feature type="region of interest" description="Disordered" evidence="1">
    <location>
        <begin position="106"/>
        <end position="137"/>
    </location>
</feature>
<accession>A0A0J6F8P2</accession>
<reference evidence="3" key="3">
    <citation type="journal article" date="2010" name="Genome Res.">
        <title>Population genomic sequencing of Coccidioides fungi reveals recent hybridization and transposon control.</title>
        <authorList>
            <person name="Neafsey D.E."/>
            <person name="Barker B.M."/>
            <person name="Sharpton T.J."/>
            <person name="Stajich J.E."/>
            <person name="Park D.J."/>
            <person name="Whiston E."/>
            <person name="Hung C.-Y."/>
            <person name="McMahan C."/>
            <person name="White J."/>
            <person name="Sykes S."/>
            <person name="Heiman D."/>
            <person name="Young S."/>
            <person name="Zeng Q."/>
            <person name="Abouelleil A."/>
            <person name="Aftuck L."/>
            <person name="Bessette D."/>
            <person name="Brown A."/>
            <person name="FitzGerald M."/>
            <person name="Lui A."/>
            <person name="Macdonald J.P."/>
            <person name="Priest M."/>
            <person name="Orbach M.J."/>
            <person name="Galgiani J.N."/>
            <person name="Kirkland T.N."/>
            <person name="Cole G.T."/>
            <person name="Birren B.W."/>
            <person name="Henn M.R."/>
            <person name="Taylor J.W."/>
            <person name="Rounsley S.D."/>
        </authorList>
    </citation>
    <scope>NUCLEOTIDE SEQUENCE [LARGE SCALE GENOMIC DNA]</scope>
    <source>
        <strain evidence="3">RMSCC 3488</strain>
    </source>
</reference>
<dbReference type="AlphaFoldDB" id="A0A0J6F8P2"/>
<proteinExistence type="predicted"/>
<feature type="compositionally biased region" description="Basic and acidic residues" evidence="1">
    <location>
        <begin position="107"/>
        <end position="118"/>
    </location>
</feature>
<evidence type="ECO:0000256" key="1">
    <source>
        <dbReference type="SAM" id="MobiDB-lite"/>
    </source>
</evidence>
<dbReference type="EMBL" id="DS268111">
    <property type="protein sequence ID" value="KMM69396.1"/>
    <property type="molecule type" value="Genomic_DNA"/>
</dbReference>
<feature type="compositionally biased region" description="Basic and acidic residues" evidence="1">
    <location>
        <begin position="1"/>
        <end position="26"/>
    </location>
</feature>